<reference evidence="2" key="2">
    <citation type="submission" date="2025-08" db="UniProtKB">
        <authorList>
            <consortium name="RefSeq"/>
        </authorList>
    </citation>
    <scope>IDENTIFICATION</scope>
    <source>
        <tissue evidence="2">Leaf</tissue>
    </source>
</reference>
<dbReference type="GeneID" id="116200360"/>
<dbReference type="RefSeq" id="XP_031387070.1">
    <property type="nucleotide sequence ID" value="XM_031531210.1"/>
</dbReference>
<dbReference type="OrthoDB" id="1931687at2759"/>
<keyword evidence="1" id="KW-1185">Reference proteome</keyword>
<organism evidence="1 2">
    <name type="scientific">Punica granatum</name>
    <name type="common">Pomegranate</name>
    <dbReference type="NCBI Taxonomy" id="22663"/>
    <lineage>
        <taxon>Eukaryota</taxon>
        <taxon>Viridiplantae</taxon>
        <taxon>Streptophyta</taxon>
        <taxon>Embryophyta</taxon>
        <taxon>Tracheophyta</taxon>
        <taxon>Spermatophyta</taxon>
        <taxon>Magnoliopsida</taxon>
        <taxon>eudicotyledons</taxon>
        <taxon>Gunneridae</taxon>
        <taxon>Pentapetalae</taxon>
        <taxon>rosids</taxon>
        <taxon>malvids</taxon>
        <taxon>Myrtales</taxon>
        <taxon>Lythraceae</taxon>
        <taxon>Punica</taxon>
    </lineage>
</organism>
<accession>A0A6P8CTB9</accession>
<dbReference type="PANTHER" id="PTHR35317:SF24">
    <property type="entry name" value="RETROVIRUS-RELATED POL POLYPROTEIN FROM TRANSPOSON TNT 1-94"/>
    <property type="match status" value="1"/>
</dbReference>
<reference evidence="1" key="1">
    <citation type="journal article" date="2020" name="Plant Biotechnol. J.">
        <title>The pomegranate (Punica granatum L.) draft genome dissects genetic divergence between soft- and hard-seeded cultivars.</title>
        <authorList>
            <person name="Luo X."/>
            <person name="Li H."/>
            <person name="Wu Z."/>
            <person name="Yao W."/>
            <person name="Zhao P."/>
            <person name="Cao D."/>
            <person name="Yu H."/>
            <person name="Li K."/>
            <person name="Poudel K."/>
            <person name="Zhao D."/>
            <person name="Zhang F."/>
            <person name="Xia X."/>
            <person name="Chen L."/>
            <person name="Wang Q."/>
            <person name="Jing D."/>
            <person name="Cao S."/>
        </authorList>
    </citation>
    <scope>NUCLEOTIDE SEQUENCE [LARGE SCALE GENOMIC DNA]</scope>
    <source>
        <strain evidence="1">cv. Tunisia</strain>
    </source>
</reference>
<sequence>MSEMESGSSTMSALAPPVFDGENYHAWVVRMQAYMEGCDFWEAVEQDYEVASLPNNPTINHIKIHKERVTKKTKAKACLYAAVSLAIFTRIMVLGSTKEIWDFLEVEYKGNERVKGMKVLNLIREFERMQMKESESIKEYSNKLIEIANQVRILGTDLSDSRLVQKILVSVPERYEATIASLENSNDLSQLK</sequence>
<gene>
    <name evidence="2" type="primary">LOC116200360</name>
</gene>
<dbReference type="PANTHER" id="PTHR35317">
    <property type="entry name" value="OS04G0629600 PROTEIN"/>
    <property type="match status" value="1"/>
</dbReference>
<proteinExistence type="predicted"/>
<evidence type="ECO:0000313" key="1">
    <source>
        <dbReference type="Proteomes" id="UP000515151"/>
    </source>
</evidence>
<protein>
    <submittedName>
        <fullName evidence="2">Uncharacterized protein LOC116200360</fullName>
    </submittedName>
</protein>
<dbReference type="Pfam" id="PF14223">
    <property type="entry name" value="Retrotran_gag_2"/>
    <property type="match status" value="1"/>
</dbReference>
<dbReference type="AlphaFoldDB" id="A0A6P8CTB9"/>
<name>A0A6P8CTB9_PUNGR</name>
<dbReference type="Proteomes" id="UP000515151">
    <property type="component" value="Chromosome 3"/>
</dbReference>
<evidence type="ECO:0000313" key="2">
    <source>
        <dbReference type="RefSeq" id="XP_031387070.1"/>
    </source>
</evidence>